<comment type="caution">
    <text evidence="11">The sequence shown here is derived from an EMBL/GenBank/DDBJ whole genome shotgun (WGS) entry which is preliminary data.</text>
</comment>
<keyword evidence="5" id="KW-0479">Metal-binding</keyword>
<name>A0A314ULV2_PRUYE</name>
<evidence type="ECO:0000256" key="7">
    <source>
        <dbReference type="ARBA" id="ARBA00023002"/>
    </source>
</evidence>
<dbReference type="STRING" id="2094558.A0A314ULV2"/>
<keyword evidence="7" id="KW-0560">Oxidoreductase</keyword>
<organism evidence="11 12">
    <name type="scientific">Prunus yedoensis var. nudiflora</name>
    <dbReference type="NCBI Taxonomy" id="2094558"/>
    <lineage>
        <taxon>Eukaryota</taxon>
        <taxon>Viridiplantae</taxon>
        <taxon>Streptophyta</taxon>
        <taxon>Embryophyta</taxon>
        <taxon>Tracheophyta</taxon>
        <taxon>Spermatophyta</taxon>
        <taxon>Magnoliopsida</taxon>
        <taxon>eudicotyledons</taxon>
        <taxon>Gunneridae</taxon>
        <taxon>Pentapetalae</taxon>
        <taxon>rosids</taxon>
        <taxon>fabids</taxon>
        <taxon>Rosales</taxon>
        <taxon>Rosaceae</taxon>
        <taxon>Amygdaloideae</taxon>
        <taxon>Amygdaleae</taxon>
        <taxon>Prunus</taxon>
    </lineage>
</organism>
<evidence type="ECO:0000256" key="3">
    <source>
        <dbReference type="ARBA" id="ARBA00022617"/>
    </source>
</evidence>
<dbReference type="GO" id="GO:0046872">
    <property type="term" value="F:metal ion binding"/>
    <property type="evidence" value="ECO:0007669"/>
    <property type="project" value="UniProtKB-KW"/>
</dbReference>
<comment type="cofactor">
    <cofactor evidence="1">
        <name>heme</name>
        <dbReference type="ChEBI" id="CHEBI:30413"/>
    </cofactor>
</comment>
<protein>
    <submittedName>
        <fullName evidence="11">Uncharacterized protein</fullName>
    </submittedName>
</protein>
<keyword evidence="9" id="KW-0503">Monooxygenase</keyword>
<dbReference type="Proteomes" id="UP000250321">
    <property type="component" value="Unassembled WGS sequence"/>
</dbReference>
<dbReference type="EMBL" id="PJQY01003648">
    <property type="protein sequence ID" value="PQM35689.1"/>
    <property type="molecule type" value="Genomic_DNA"/>
</dbReference>
<evidence type="ECO:0000313" key="11">
    <source>
        <dbReference type="EMBL" id="PQM35689.1"/>
    </source>
</evidence>
<keyword evidence="3" id="KW-0349">Heme</keyword>
<keyword evidence="4" id="KW-0812">Transmembrane</keyword>
<evidence type="ECO:0000256" key="10">
    <source>
        <dbReference type="ARBA" id="ARBA00023136"/>
    </source>
</evidence>
<sequence length="85" mass="9909">MAYNYAFFPFSPYSHYSRQVRKIVVLEVLSNSRLEMLKHVRESEVKASMKGIYERCVTNGKSSTGSNKALVEMREWFLDIVENIV</sequence>
<gene>
    <name evidence="11" type="ORF">Pyn_25180</name>
</gene>
<evidence type="ECO:0000256" key="1">
    <source>
        <dbReference type="ARBA" id="ARBA00001971"/>
    </source>
</evidence>
<evidence type="ECO:0000256" key="9">
    <source>
        <dbReference type="ARBA" id="ARBA00023033"/>
    </source>
</evidence>
<dbReference type="OrthoDB" id="2789670at2759"/>
<dbReference type="GO" id="GO:0016020">
    <property type="term" value="C:membrane"/>
    <property type="evidence" value="ECO:0007669"/>
    <property type="project" value="UniProtKB-SubCell"/>
</dbReference>
<evidence type="ECO:0000256" key="2">
    <source>
        <dbReference type="ARBA" id="ARBA00004370"/>
    </source>
</evidence>
<reference evidence="11 12" key="1">
    <citation type="submission" date="2018-02" db="EMBL/GenBank/DDBJ databases">
        <title>Draft genome of wild Prunus yedoensis var. nudiflora.</title>
        <authorList>
            <person name="Baek S."/>
            <person name="Kim J.-H."/>
            <person name="Choi K."/>
            <person name="Kim G.-B."/>
            <person name="Cho A."/>
            <person name="Jang H."/>
            <person name="Shin C.-H."/>
            <person name="Yu H.-J."/>
            <person name="Mun J.-H."/>
        </authorList>
    </citation>
    <scope>NUCLEOTIDE SEQUENCE [LARGE SCALE GENOMIC DNA]</scope>
    <source>
        <strain evidence="12">cv. Jeju island</strain>
        <tissue evidence="11">Leaf</tissue>
    </source>
</reference>
<evidence type="ECO:0000256" key="4">
    <source>
        <dbReference type="ARBA" id="ARBA00022692"/>
    </source>
</evidence>
<comment type="subcellular location">
    <subcellularLocation>
        <location evidence="2">Membrane</location>
    </subcellularLocation>
</comment>
<dbReference type="AlphaFoldDB" id="A0A314ULV2"/>
<accession>A0A314ULV2</accession>
<evidence type="ECO:0000256" key="5">
    <source>
        <dbReference type="ARBA" id="ARBA00022723"/>
    </source>
</evidence>
<dbReference type="InterPro" id="IPR050651">
    <property type="entry name" value="Plant_Cytochrome_P450_Monoox"/>
</dbReference>
<proteinExistence type="predicted"/>
<keyword evidence="12" id="KW-1185">Reference proteome</keyword>
<evidence type="ECO:0000256" key="8">
    <source>
        <dbReference type="ARBA" id="ARBA00023004"/>
    </source>
</evidence>
<dbReference type="PANTHER" id="PTHR47947">
    <property type="entry name" value="CYTOCHROME P450 82C3-RELATED"/>
    <property type="match status" value="1"/>
</dbReference>
<keyword evidence="6" id="KW-1133">Transmembrane helix</keyword>
<evidence type="ECO:0000313" key="12">
    <source>
        <dbReference type="Proteomes" id="UP000250321"/>
    </source>
</evidence>
<keyword evidence="8" id="KW-0408">Iron</keyword>
<evidence type="ECO:0000256" key="6">
    <source>
        <dbReference type="ARBA" id="ARBA00022989"/>
    </source>
</evidence>
<dbReference type="Gene3D" id="1.20.930.50">
    <property type="match status" value="1"/>
</dbReference>
<keyword evidence="10" id="KW-0472">Membrane</keyword>
<dbReference type="GO" id="GO:0004497">
    <property type="term" value="F:monooxygenase activity"/>
    <property type="evidence" value="ECO:0007669"/>
    <property type="project" value="UniProtKB-KW"/>
</dbReference>
<dbReference type="PANTHER" id="PTHR47947:SF26">
    <property type="entry name" value="CYTOCHROME P450"/>
    <property type="match status" value="1"/>
</dbReference>